<proteinExistence type="predicted"/>
<accession>A0A6J7WSB3</accession>
<evidence type="ECO:0000313" key="1">
    <source>
        <dbReference type="EMBL" id="CAB5219675.1"/>
    </source>
</evidence>
<protein>
    <submittedName>
        <fullName evidence="1">Uncharacterized protein</fullName>
    </submittedName>
</protein>
<gene>
    <name evidence="1" type="ORF">UFOVP222_110</name>
</gene>
<reference evidence="1" key="1">
    <citation type="submission" date="2020-05" db="EMBL/GenBank/DDBJ databases">
        <authorList>
            <person name="Chiriac C."/>
            <person name="Salcher M."/>
            <person name="Ghai R."/>
            <person name="Kavagutti S V."/>
        </authorList>
    </citation>
    <scope>NUCLEOTIDE SEQUENCE</scope>
</reference>
<organism evidence="1">
    <name type="scientific">uncultured Caudovirales phage</name>
    <dbReference type="NCBI Taxonomy" id="2100421"/>
    <lineage>
        <taxon>Viruses</taxon>
        <taxon>Duplodnaviria</taxon>
        <taxon>Heunggongvirae</taxon>
        <taxon>Uroviricota</taxon>
        <taxon>Caudoviricetes</taxon>
        <taxon>Peduoviridae</taxon>
        <taxon>Maltschvirus</taxon>
        <taxon>Maltschvirus maltsch</taxon>
    </lineage>
</organism>
<dbReference type="EMBL" id="LR798269">
    <property type="protein sequence ID" value="CAB5219675.1"/>
    <property type="molecule type" value="Genomic_DNA"/>
</dbReference>
<name>A0A6J7WSB3_9CAUD</name>
<sequence length="115" mass="12617">MSEQDNYLFKVVGSIVMGYGIEKPSEETLAIANKIIDFVAQATEQRIIKLLEEHAKQKFADNFDSSIDTCHEDVCDLCANSNGLGVAIALIKGEQPDHLGNAIQATVWAYTEGEK</sequence>